<dbReference type="InterPro" id="IPR009060">
    <property type="entry name" value="UBA-like_sf"/>
</dbReference>
<feature type="non-terminal residue" evidence="3">
    <location>
        <position position="406"/>
    </location>
</feature>
<organism evidence="3 4">
    <name type="scientific">Mesorhabditis spiculigera</name>
    <dbReference type="NCBI Taxonomy" id="96644"/>
    <lineage>
        <taxon>Eukaryota</taxon>
        <taxon>Metazoa</taxon>
        <taxon>Ecdysozoa</taxon>
        <taxon>Nematoda</taxon>
        <taxon>Chromadorea</taxon>
        <taxon>Rhabditida</taxon>
        <taxon>Rhabditina</taxon>
        <taxon>Rhabditomorpha</taxon>
        <taxon>Rhabditoidea</taxon>
        <taxon>Rhabditidae</taxon>
        <taxon>Mesorhabditinae</taxon>
        <taxon>Mesorhabditis</taxon>
    </lineage>
</organism>
<evidence type="ECO:0000313" key="4">
    <source>
        <dbReference type="Proteomes" id="UP001177023"/>
    </source>
</evidence>
<protein>
    <submittedName>
        <fullName evidence="3">Uncharacterized protein</fullName>
    </submittedName>
</protein>
<dbReference type="GO" id="GO:0005737">
    <property type="term" value="C:cytoplasm"/>
    <property type="evidence" value="ECO:0007669"/>
    <property type="project" value="TreeGrafter"/>
</dbReference>
<dbReference type="Proteomes" id="UP001177023">
    <property type="component" value="Unassembled WGS sequence"/>
</dbReference>
<reference evidence="3" key="1">
    <citation type="submission" date="2023-06" db="EMBL/GenBank/DDBJ databases">
        <authorList>
            <person name="Delattre M."/>
        </authorList>
    </citation>
    <scope>NUCLEOTIDE SEQUENCE</scope>
    <source>
        <strain evidence="3">AF72</strain>
    </source>
</reference>
<feature type="region of interest" description="Disordered" evidence="2">
    <location>
        <begin position="363"/>
        <end position="406"/>
    </location>
</feature>
<proteinExistence type="inferred from homology"/>
<dbReference type="EMBL" id="CATQJA010000377">
    <property type="protein sequence ID" value="CAJ0559727.1"/>
    <property type="molecule type" value="Genomic_DNA"/>
</dbReference>
<dbReference type="PANTHER" id="PTHR15623:SF11">
    <property type="entry name" value="SPERMATOGENESIS-ASSOCIATED SERINE-RICH PROTEIN 2"/>
    <property type="match status" value="1"/>
</dbReference>
<sequence length="406" mass="43357">MAPVDKKEMNEKIAKVKEVVRGIGQNEIVMALHSFDLDVEKTIQALCENRTAVLDEWESSAATKKQKNRAQKKKVAADTASTTTETPSVSSKTETVLPSVAMKSQPKKQPAQSNGYRAPPVANKENGGDAEWLKTHDKESSEILAAFTQECKRGNKEIRSTFDAIRQALANREKILLDALQRSQQDAEKLIQDNKSTSKSLLSRVGAVRGDAGVAGDLKAFANARRAEQQLASASAFTYDMSQLFDALNKFGSVPEVTRTGTHFSSFAAASPSPIRHAASHSSIISSDHDSGVGGHISPVSIDEKKQAVVAKPLSQINAGGLQVSSDGLTPEQLENLQKIMQAQLAASGIDASVVAGGASNGLIAARPRNKNNNNNKDKRQGPGQNGKPANGMKKNEKAPQISILG</sequence>
<evidence type="ECO:0000256" key="2">
    <source>
        <dbReference type="SAM" id="MobiDB-lite"/>
    </source>
</evidence>
<keyword evidence="4" id="KW-1185">Reference proteome</keyword>
<comment type="similarity">
    <text evidence="1">Belongs to the SPATS2 family.</text>
</comment>
<name>A0AA36C5C1_9BILA</name>
<evidence type="ECO:0000256" key="1">
    <source>
        <dbReference type="ARBA" id="ARBA00007105"/>
    </source>
</evidence>
<accession>A0AA36C5C1</accession>
<dbReference type="PANTHER" id="PTHR15623">
    <property type="entry name" value="SPERMATOGENESIS-ASSOCIATED SERINE-RICH PROTEIN 2-RELATED"/>
    <property type="match status" value="1"/>
</dbReference>
<dbReference type="AlphaFoldDB" id="A0AA36C5C1"/>
<comment type="caution">
    <text evidence="3">The sequence shown here is derived from an EMBL/GenBank/DDBJ whole genome shotgun (WGS) entry which is preliminary data.</text>
</comment>
<feature type="compositionally biased region" description="Polar residues" evidence="2">
    <location>
        <begin position="79"/>
        <end position="96"/>
    </location>
</feature>
<evidence type="ECO:0000313" key="3">
    <source>
        <dbReference type="EMBL" id="CAJ0559727.1"/>
    </source>
</evidence>
<feature type="compositionally biased region" description="Basic residues" evidence="2">
    <location>
        <begin position="64"/>
        <end position="74"/>
    </location>
</feature>
<dbReference type="SUPFAM" id="SSF46934">
    <property type="entry name" value="UBA-like"/>
    <property type="match status" value="1"/>
</dbReference>
<gene>
    <name evidence="3" type="ORF">MSPICULIGERA_LOCUS1357</name>
</gene>
<dbReference type="InterPro" id="IPR009816">
    <property type="entry name" value="SPATS2-like"/>
</dbReference>
<feature type="region of interest" description="Disordered" evidence="2">
    <location>
        <begin position="60"/>
        <end position="128"/>
    </location>
</feature>